<evidence type="ECO:0000313" key="3">
    <source>
        <dbReference type="EMBL" id="AKF11051.1"/>
    </source>
</evidence>
<gene>
    <name evidence="3" type="ORF">DB32_008200</name>
</gene>
<dbReference type="STRING" id="927083.DB32_008200"/>
<dbReference type="EMBL" id="CP011125">
    <property type="protein sequence ID" value="AKF11051.1"/>
    <property type="molecule type" value="Genomic_DNA"/>
</dbReference>
<keyword evidence="4" id="KW-1185">Reference proteome</keyword>
<sequence length="236" mass="25131">MSRTLVATLVVVVLVAVSTTARAQLDPELGPHAEPEPESDGGPPGGRDETRLRWGFMLGAFGSSVFWLDVPVWEARGLTWFPTDETQTFDVTTGGFVATLQVGVQTEELAGIGILRGCFGPGVPTHLSLSAVAELTLLDWLQLAMGPALDVVHLETVSPMIASATRALARELESGQPDISLQSAGVGFGLEMRISAATGGGPYERRGFVFASFLHMTFLEREVIVLGGLELGFQSY</sequence>
<dbReference type="Proteomes" id="UP000034883">
    <property type="component" value="Chromosome"/>
</dbReference>
<dbReference type="AlphaFoldDB" id="A0A0F6YP36"/>
<reference evidence="3 4" key="1">
    <citation type="submission" date="2015-03" db="EMBL/GenBank/DDBJ databases">
        <title>Genome assembly of Sandaracinus amylolyticus DSM 53668.</title>
        <authorList>
            <person name="Sharma G."/>
            <person name="Subramanian S."/>
        </authorList>
    </citation>
    <scope>NUCLEOTIDE SEQUENCE [LARGE SCALE GENOMIC DNA]</scope>
    <source>
        <strain evidence="3 4">DSM 53668</strain>
    </source>
</reference>
<evidence type="ECO:0008006" key="5">
    <source>
        <dbReference type="Google" id="ProtNLM"/>
    </source>
</evidence>
<feature type="region of interest" description="Disordered" evidence="1">
    <location>
        <begin position="25"/>
        <end position="48"/>
    </location>
</feature>
<organism evidence="3 4">
    <name type="scientific">Sandaracinus amylolyticus</name>
    <dbReference type="NCBI Taxonomy" id="927083"/>
    <lineage>
        <taxon>Bacteria</taxon>
        <taxon>Pseudomonadati</taxon>
        <taxon>Myxococcota</taxon>
        <taxon>Polyangia</taxon>
        <taxon>Polyangiales</taxon>
        <taxon>Sandaracinaceae</taxon>
        <taxon>Sandaracinus</taxon>
    </lineage>
</organism>
<protein>
    <recommendedName>
        <fullName evidence="5">Outer membrane protein beta-barrel domain-containing protein</fullName>
    </recommendedName>
</protein>
<evidence type="ECO:0000256" key="1">
    <source>
        <dbReference type="SAM" id="MobiDB-lite"/>
    </source>
</evidence>
<keyword evidence="2" id="KW-0732">Signal</keyword>
<name>A0A0F6YP36_9BACT</name>
<evidence type="ECO:0000256" key="2">
    <source>
        <dbReference type="SAM" id="SignalP"/>
    </source>
</evidence>
<dbReference type="KEGG" id="samy:DB32_008200"/>
<accession>A0A0F6YP36</accession>
<proteinExistence type="predicted"/>
<feature type="chain" id="PRO_5002512973" description="Outer membrane protein beta-barrel domain-containing protein" evidence="2">
    <location>
        <begin position="24"/>
        <end position="236"/>
    </location>
</feature>
<dbReference type="RefSeq" id="WP_053237957.1">
    <property type="nucleotide sequence ID" value="NZ_CP011125.1"/>
</dbReference>
<evidence type="ECO:0000313" key="4">
    <source>
        <dbReference type="Proteomes" id="UP000034883"/>
    </source>
</evidence>
<feature type="signal peptide" evidence="2">
    <location>
        <begin position="1"/>
        <end position="23"/>
    </location>
</feature>